<comment type="caution">
    <text evidence="3">The sequence shown here is derived from an EMBL/GenBank/DDBJ whole genome shotgun (WGS) entry which is preliminary data.</text>
</comment>
<dbReference type="InterPro" id="IPR044861">
    <property type="entry name" value="IPNS-like_FE2OG_OXY"/>
</dbReference>
<dbReference type="AlphaFoldDB" id="A0AAD9D498"/>
<evidence type="ECO:0000313" key="4">
    <source>
        <dbReference type="Proteomes" id="UP001224775"/>
    </source>
</evidence>
<evidence type="ECO:0000313" key="3">
    <source>
        <dbReference type="EMBL" id="KAK1732479.1"/>
    </source>
</evidence>
<keyword evidence="1" id="KW-0408">Iron</keyword>
<dbReference type="Pfam" id="PF03171">
    <property type="entry name" value="2OG-FeII_Oxy"/>
    <property type="match status" value="1"/>
</dbReference>
<evidence type="ECO:0000256" key="1">
    <source>
        <dbReference type="RuleBase" id="RU003682"/>
    </source>
</evidence>
<dbReference type="Pfam" id="PF14226">
    <property type="entry name" value="DIOX_N"/>
    <property type="match status" value="1"/>
</dbReference>
<comment type="similarity">
    <text evidence="1">Belongs to the iron/ascorbate-dependent oxidoreductase family.</text>
</comment>
<sequence length="366" mass="41541">MPPLPVLNLHLQRTNPTLFSKQLVKACHEIGFFLLEHDLPNSICERALSETRLFFQKPLEQKMSIYYGHEPSFRGYMPMGVENTEGKTDGREQIEYAAEYGKWKNSSGRCNHNEEEHFYHRLRVAENPWPDTIQPSLRPAINDYVDGVLKIGDQLRDALCLGMGIDPSHLSDSMFRKTSGDEQEPNFWSMKLVSYPPPVKTTNNSASDTEYGVGAHADSNFLTMILQDAKNSGLQVQTIDGKWIDVPPTPANVLICNIGELAQIFSGGYLMATPHRVLRPQDSRISLPVFYNPKLDHVMESMVNPEELTWNRKGQNQWLRKENALMGSVGENSFKSLARSHAEVFKRHHGDLHILGDGRIQLKKNT</sequence>
<name>A0AAD9D498_9STRA</name>
<protein>
    <submittedName>
        <fullName evidence="3">Iron/ascorbate-dependent oxidoreductase family protein</fullName>
        <ecNumber evidence="3">1.14.-.-</ecNumber>
    </submittedName>
</protein>
<dbReference type="InterPro" id="IPR026992">
    <property type="entry name" value="DIOX_N"/>
</dbReference>
<dbReference type="GO" id="GO:0046872">
    <property type="term" value="F:metal ion binding"/>
    <property type="evidence" value="ECO:0007669"/>
    <property type="project" value="UniProtKB-KW"/>
</dbReference>
<dbReference type="EMBL" id="JATAAI010000066">
    <property type="protein sequence ID" value="KAK1732479.1"/>
    <property type="molecule type" value="Genomic_DNA"/>
</dbReference>
<dbReference type="InterPro" id="IPR005123">
    <property type="entry name" value="Oxoglu/Fe-dep_dioxygenase_dom"/>
</dbReference>
<keyword evidence="1 3" id="KW-0560">Oxidoreductase</keyword>
<dbReference type="InterPro" id="IPR050231">
    <property type="entry name" value="Iron_ascorbate_oxido_reductase"/>
</dbReference>
<organism evidence="3 4">
    <name type="scientific">Skeletonema marinoi</name>
    <dbReference type="NCBI Taxonomy" id="267567"/>
    <lineage>
        <taxon>Eukaryota</taxon>
        <taxon>Sar</taxon>
        <taxon>Stramenopiles</taxon>
        <taxon>Ochrophyta</taxon>
        <taxon>Bacillariophyta</taxon>
        <taxon>Coscinodiscophyceae</taxon>
        <taxon>Thalassiosirophycidae</taxon>
        <taxon>Thalassiosirales</taxon>
        <taxon>Skeletonemataceae</taxon>
        <taxon>Skeletonema</taxon>
        <taxon>Skeletonema marinoi-dohrnii complex</taxon>
    </lineage>
</organism>
<dbReference type="Proteomes" id="UP001224775">
    <property type="component" value="Unassembled WGS sequence"/>
</dbReference>
<reference evidence="3" key="1">
    <citation type="submission" date="2023-06" db="EMBL/GenBank/DDBJ databases">
        <title>Survivors Of The Sea: Transcriptome response of Skeletonema marinoi to long-term dormancy.</title>
        <authorList>
            <person name="Pinder M.I.M."/>
            <person name="Kourtchenko O."/>
            <person name="Robertson E.K."/>
            <person name="Larsson T."/>
            <person name="Maumus F."/>
            <person name="Osuna-Cruz C.M."/>
            <person name="Vancaester E."/>
            <person name="Stenow R."/>
            <person name="Vandepoele K."/>
            <person name="Ploug H."/>
            <person name="Bruchert V."/>
            <person name="Godhe A."/>
            <person name="Topel M."/>
        </authorList>
    </citation>
    <scope>NUCLEOTIDE SEQUENCE</scope>
    <source>
        <strain evidence="3">R05AC</strain>
    </source>
</reference>
<dbReference type="EC" id="1.14.-.-" evidence="3"/>
<gene>
    <name evidence="3" type="ORF">QTG54_016873</name>
</gene>
<dbReference type="InterPro" id="IPR027443">
    <property type="entry name" value="IPNS-like_sf"/>
</dbReference>
<dbReference type="PANTHER" id="PTHR47990">
    <property type="entry name" value="2-OXOGLUTARATE (2OG) AND FE(II)-DEPENDENT OXYGENASE SUPERFAMILY PROTEIN-RELATED"/>
    <property type="match status" value="1"/>
</dbReference>
<dbReference type="GO" id="GO:0016491">
    <property type="term" value="F:oxidoreductase activity"/>
    <property type="evidence" value="ECO:0007669"/>
    <property type="project" value="UniProtKB-KW"/>
</dbReference>
<keyword evidence="1" id="KW-0479">Metal-binding</keyword>
<feature type="domain" description="Fe2OG dioxygenase" evidence="2">
    <location>
        <begin position="186"/>
        <end position="293"/>
    </location>
</feature>
<dbReference type="Gene3D" id="2.60.120.330">
    <property type="entry name" value="B-lactam Antibiotic, Isopenicillin N Synthase, Chain"/>
    <property type="match status" value="1"/>
</dbReference>
<keyword evidence="4" id="KW-1185">Reference proteome</keyword>
<evidence type="ECO:0000259" key="2">
    <source>
        <dbReference type="PROSITE" id="PS51471"/>
    </source>
</evidence>
<accession>A0AAD9D498</accession>
<dbReference type="PROSITE" id="PS51471">
    <property type="entry name" value="FE2OG_OXY"/>
    <property type="match status" value="1"/>
</dbReference>
<proteinExistence type="inferred from homology"/>
<dbReference type="SUPFAM" id="SSF51197">
    <property type="entry name" value="Clavaminate synthase-like"/>
    <property type="match status" value="1"/>
</dbReference>